<evidence type="ECO:0000256" key="1">
    <source>
        <dbReference type="ARBA" id="ARBA00004651"/>
    </source>
</evidence>
<comment type="subcellular location">
    <subcellularLocation>
        <location evidence="1">Cell membrane</location>
        <topology evidence="1">Multi-pass membrane protein</topology>
    </subcellularLocation>
</comment>
<evidence type="ECO:0000256" key="2">
    <source>
        <dbReference type="ARBA" id="ARBA00022475"/>
    </source>
</evidence>
<sequence>MEYCYLSIGMYVVVYGLGNAGLTEALASFIEWSSEKGYFVSTIVMGFLAAFPVFNHE</sequence>
<accession>A0ABU5CVH2</accession>
<comment type="caution">
    <text evidence="7">The sequence shown here is derived from an EMBL/GenBank/DDBJ whole genome shotgun (WGS) entry which is preliminary data.</text>
</comment>
<keyword evidence="2" id="KW-1003">Cell membrane</keyword>
<protein>
    <submittedName>
        <fullName evidence="7">ArsB/NhaD family transporter</fullName>
    </submittedName>
</protein>
<evidence type="ECO:0000313" key="7">
    <source>
        <dbReference type="EMBL" id="MDY0409812.1"/>
    </source>
</evidence>
<evidence type="ECO:0000313" key="8">
    <source>
        <dbReference type="Proteomes" id="UP001275315"/>
    </source>
</evidence>
<proteinExistence type="predicted"/>
<evidence type="ECO:0000256" key="6">
    <source>
        <dbReference type="SAM" id="Phobius"/>
    </source>
</evidence>
<feature type="transmembrane region" description="Helical" evidence="6">
    <location>
        <begin position="6"/>
        <end position="30"/>
    </location>
</feature>
<keyword evidence="8" id="KW-1185">Reference proteome</keyword>
<evidence type="ECO:0000256" key="5">
    <source>
        <dbReference type="ARBA" id="ARBA00023136"/>
    </source>
</evidence>
<dbReference type="Proteomes" id="UP001275315">
    <property type="component" value="Unassembled WGS sequence"/>
</dbReference>
<dbReference type="InterPro" id="IPR000802">
    <property type="entry name" value="Arsenical_pump_ArsB"/>
</dbReference>
<gene>
    <name evidence="7" type="ORF">RWD45_16085</name>
</gene>
<organism evidence="7 8">
    <name type="scientific">Paracerasibacillus soli</name>
    <dbReference type="NCBI Taxonomy" id="480284"/>
    <lineage>
        <taxon>Bacteria</taxon>
        <taxon>Bacillati</taxon>
        <taxon>Bacillota</taxon>
        <taxon>Bacilli</taxon>
        <taxon>Bacillales</taxon>
        <taxon>Bacillaceae</taxon>
        <taxon>Paracerasibacillus</taxon>
    </lineage>
</organism>
<keyword evidence="5 6" id="KW-0472">Membrane</keyword>
<reference evidence="7 8" key="1">
    <citation type="submission" date="2023-10" db="EMBL/GenBank/DDBJ databases">
        <title>Virgibacillus soli CC-YMP-6 genome.</title>
        <authorList>
            <person name="Miliotis G."/>
            <person name="Sengupta P."/>
            <person name="Hameed A."/>
            <person name="Chuvochina M."/>
            <person name="Mcdonagh F."/>
            <person name="Simpson A.C."/>
            <person name="Singh N.K."/>
            <person name="Rekha P.D."/>
            <person name="Raman K."/>
            <person name="Hugenholtz P."/>
            <person name="Venkateswaran K."/>
        </authorList>
    </citation>
    <scope>NUCLEOTIDE SEQUENCE [LARGE SCALE GENOMIC DNA]</scope>
    <source>
        <strain evidence="7 8">CC-YMP-6</strain>
    </source>
</reference>
<keyword evidence="3 6" id="KW-0812">Transmembrane</keyword>
<keyword evidence="4 6" id="KW-1133">Transmembrane helix</keyword>
<evidence type="ECO:0000256" key="4">
    <source>
        <dbReference type="ARBA" id="ARBA00022989"/>
    </source>
</evidence>
<dbReference type="EMBL" id="JAWDIQ010000003">
    <property type="protein sequence ID" value="MDY0409812.1"/>
    <property type="molecule type" value="Genomic_DNA"/>
</dbReference>
<evidence type="ECO:0000256" key="3">
    <source>
        <dbReference type="ARBA" id="ARBA00022692"/>
    </source>
</evidence>
<dbReference type="Pfam" id="PF02040">
    <property type="entry name" value="ArsB"/>
    <property type="match status" value="1"/>
</dbReference>
<feature type="transmembrane region" description="Helical" evidence="6">
    <location>
        <begin position="37"/>
        <end position="54"/>
    </location>
</feature>
<name>A0ABU5CVH2_9BACI</name>